<dbReference type="AlphaFoldDB" id="A0A2R8BQE2"/>
<feature type="region of interest" description="Disordered" evidence="1">
    <location>
        <begin position="28"/>
        <end position="58"/>
    </location>
</feature>
<evidence type="ECO:0000256" key="1">
    <source>
        <dbReference type="SAM" id="MobiDB-lite"/>
    </source>
</evidence>
<accession>A0A2R8BQE2</accession>
<reference evidence="2 3" key="1">
    <citation type="submission" date="2018-03" db="EMBL/GenBank/DDBJ databases">
        <authorList>
            <person name="Keele B.F."/>
        </authorList>
    </citation>
    <scope>NUCLEOTIDE SEQUENCE [LARGE SCALE GENOMIC DNA]</scope>
    <source>
        <strain evidence="2 3">CECT 8504</strain>
    </source>
</reference>
<proteinExistence type="predicted"/>
<keyword evidence="3" id="KW-1185">Reference proteome</keyword>
<organism evidence="2 3">
    <name type="scientific">Palleronia abyssalis</name>
    <dbReference type="NCBI Taxonomy" id="1501240"/>
    <lineage>
        <taxon>Bacteria</taxon>
        <taxon>Pseudomonadati</taxon>
        <taxon>Pseudomonadota</taxon>
        <taxon>Alphaproteobacteria</taxon>
        <taxon>Rhodobacterales</taxon>
        <taxon>Roseobacteraceae</taxon>
        <taxon>Palleronia</taxon>
    </lineage>
</organism>
<sequence>MRTPQNGSFAPETRRTCAGPATGFRRAVAGHGPDFGRTGAGRLSGIRRDSLSARGTLA</sequence>
<name>A0A2R8BQE2_9RHOB</name>
<protein>
    <submittedName>
        <fullName evidence="2">Uncharacterized protein</fullName>
    </submittedName>
</protein>
<dbReference type="EMBL" id="ONZF01000001">
    <property type="protein sequence ID" value="SPJ22306.1"/>
    <property type="molecule type" value="Genomic_DNA"/>
</dbReference>
<evidence type="ECO:0000313" key="2">
    <source>
        <dbReference type="EMBL" id="SPJ22306.1"/>
    </source>
</evidence>
<evidence type="ECO:0000313" key="3">
    <source>
        <dbReference type="Proteomes" id="UP000244912"/>
    </source>
</evidence>
<dbReference type="Proteomes" id="UP000244912">
    <property type="component" value="Unassembled WGS sequence"/>
</dbReference>
<gene>
    <name evidence="2" type="ORF">PAA8504_00096</name>
</gene>